<dbReference type="SUPFAM" id="SSF53474">
    <property type="entry name" value="alpha/beta-Hydrolases"/>
    <property type="match status" value="1"/>
</dbReference>
<dbReference type="STRING" id="237679.SAMN04488072_10843"/>
<name>A0A1I0YQK2_9BACI</name>
<reference evidence="2 3" key="1">
    <citation type="submission" date="2016-10" db="EMBL/GenBank/DDBJ databases">
        <authorList>
            <person name="de Groot N.N."/>
        </authorList>
    </citation>
    <scope>NUCLEOTIDE SEQUENCE [LARGE SCALE GENOMIC DNA]</scope>
    <source>
        <strain evidence="2 3">CGMCC 1.3702</strain>
    </source>
</reference>
<accession>A0A1I0YQK2</accession>
<dbReference type="InterPro" id="IPR008252">
    <property type="entry name" value="Pept_S15_Xpro"/>
</dbReference>
<dbReference type="GO" id="GO:0004177">
    <property type="term" value="F:aminopeptidase activity"/>
    <property type="evidence" value="ECO:0007669"/>
    <property type="project" value="InterPro"/>
</dbReference>
<organism evidence="2 3">
    <name type="scientific">Lentibacillus halodurans</name>
    <dbReference type="NCBI Taxonomy" id="237679"/>
    <lineage>
        <taxon>Bacteria</taxon>
        <taxon>Bacillati</taxon>
        <taxon>Bacillota</taxon>
        <taxon>Bacilli</taxon>
        <taxon>Bacillales</taxon>
        <taxon>Bacillaceae</taxon>
        <taxon>Lentibacillus</taxon>
    </lineage>
</organism>
<dbReference type="GO" id="GO:0006508">
    <property type="term" value="P:proteolysis"/>
    <property type="evidence" value="ECO:0007669"/>
    <property type="project" value="InterPro"/>
</dbReference>
<feature type="chain" id="PRO_5039385425" evidence="1">
    <location>
        <begin position="22"/>
        <end position="134"/>
    </location>
</feature>
<dbReference type="PRINTS" id="PR00923">
    <property type="entry name" value="LACTOPTASE"/>
</dbReference>
<keyword evidence="3" id="KW-1185">Reference proteome</keyword>
<gene>
    <name evidence="2" type="ORF">SAMN04488072_10843</name>
</gene>
<feature type="signal peptide" evidence="1">
    <location>
        <begin position="1"/>
        <end position="21"/>
    </location>
</feature>
<dbReference type="EMBL" id="FOJW01000008">
    <property type="protein sequence ID" value="SFB14588.1"/>
    <property type="molecule type" value="Genomic_DNA"/>
</dbReference>
<dbReference type="Proteomes" id="UP000198642">
    <property type="component" value="Unassembled WGS sequence"/>
</dbReference>
<dbReference type="Gene3D" id="3.40.50.1820">
    <property type="entry name" value="alpha/beta hydrolase"/>
    <property type="match status" value="1"/>
</dbReference>
<protein>
    <submittedName>
        <fullName evidence="2">Uncharacterized protein</fullName>
    </submittedName>
</protein>
<dbReference type="InterPro" id="IPR029058">
    <property type="entry name" value="AB_hydrolase_fold"/>
</dbReference>
<evidence type="ECO:0000256" key="1">
    <source>
        <dbReference type="SAM" id="SignalP"/>
    </source>
</evidence>
<keyword evidence="1" id="KW-0732">Signal</keyword>
<evidence type="ECO:0000313" key="3">
    <source>
        <dbReference type="Proteomes" id="UP000198642"/>
    </source>
</evidence>
<dbReference type="AlphaFoldDB" id="A0A1I0YQK2"/>
<proteinExistence type="predicted"/>
<sequence>MRKKILIFLLMCLLLSLTPIAGVEISFANADGKGEHLNLNDLIPETASDSTSIEVKDGMTQPIYSTDDVIIENLFVETTVDSDGDGNPDQVEIEVMRPNTEPNIQVPVIFEMSPYRGGMMARKLPPIGQPGMWV</sequence>
<evidence type="ECO:0000313" key="2">
    <source>
        <dbReference type="EMBL" id="SFB14588.1"/>
    </source>
</evidence>